<proteinExistence type="predicted"/>
<dbReference type="NCBIfam" id="TIGR03696">
    <property type="entry name" value="Rhs_assc_core"/>
    <property type="match status" value="1"/>
</dbReference>
<protein>
    <submittedName>
        <fullName evidence="3">Rhs family protein</fullName>
    </submittedName>
</protein>
<dbReference type="InterPro" id="IPR022385">
    <property type="entry name" value="Rhs_assc_core"/>
</dbReference>
<evidence type="ECO:0000259" key="2">
    <source>
        <dbReference type="Pfam" id="PF15652"/>
    </source>
</evidence>
<dbReference type="InterPro" id="IPR028900">
    <property type="entry name" value="Tox-SHH_dom"/>
</dbReference>
<evidence type="ECO:0000256" key="1">
    <source>
        <dbReference type="SAM" id="MobiDB-lite"/>
    </source>
</evidence>
<sequence length="207" mass="23681">MQSQGKQKFQRQSLDTETGLHYNRFRYYDSDVGMFISRDPIGLLGGNNVFQYAPNPIGWIDPWGLKCKDPNGYKTHDIDNHGNLSPQKNRADGHGNNASDNFIQSHHPIQDEWAQRNISGYRRNRAPGILLPSSSGMSHAQISALQRTRRAQPNGWNTSLRHEFNEGYREMINSGVSPKNAKKAYKKAYKYFDGLREQNVNNPLFDI</sequence>
<gene>
    <name evidence="3" type="ORF">IMZ16_05910</name>
</gene>
<dbReference type="EMBL" id="CP063145">
    <property type="protein sequence ID" value="QOR74859.1"/>
    <property type="molecule type" value="Genomic_DNA"/>
</dbReference>
<reference evidence="3 4" key="1">
    <citation type="submission" date="2020-10" db="EMBL/GenBank/DDBJ databases">
        <title>Complete genome of Cruoricapor ignavus strain M1214 isolated from the blood culture of a febrile patient.</title>
        <authorList>
            <person name="Guglielmino C.J.D."/>
        </authorList>
    </citation>
    <scope>NUCLEOTIDE SEQUENCE [LARGE SCALE GENOMIC DNA]</scope>
    <source>
        <strain evidence="3 4">M1214</strain>
    </source>
</reference>
<dbReference type="Pfam" id="PF15652">
    <property type="entry name" value="Tox-SHH"/>
    <property type="match status" value="1"/>
</dbReference>
<name>A0A7M1T4W0_9FLAO</name>
<evidence type="ECO:0000313" key="3">
    <source>
        <dbReference type="EMBL" id="QOR74859.1"/>
    </source>
</evidence>
<evidence type="ECO:0000313" key="4">
    <source>
        <dbReference type="Proteomes" id="UP000593605"/>
    </source>
</evidence>
<feature type="region of interest" description="Disordered" evidence="1">
    <location>
        <begin position="76"/>
        <end position="98"/>
    </location>
</feature>
<dbReference type="Gene3D" id="2.180.10.10">
    <property type="entry name" value="RHS repeat-associated core"/>
    <property type="match status" value="1"/>
</dbReference>
<feature type="domain" description="Tox-SHH" evidence="2">
    <location>
        <begin position="100"/>
        <end position="193"/>
    </location>
</feature>
<dbReference type="RefSeq" id="WP_193440810.1">
    <property type="nucleotide sequence ID" value="NZ_CP063145.1"/>
</dbReference>
<dbReference type="PRINTS" id="PR00394">
    <property type="entry name" value="RHSPROTEIN"/>
</dbReference>
<dbReference type="PANTHER" id="PTHR32305:SF15">
    <property type="entry name" value="PROTEIN RHSA-RELATED"/>
    <property type="match status" value="1"/>
</dbReference>
<dbReference type="KEGG" id="civ:IMZ16_05910"/>
<dbReference type="AlphaFoldDB" id="A0A7M1T4W0"/>
<organism evidence="3 4">
    <name type="scientific">Cruoricaptor ignavus</name>
    <dbReference type="NCBI Taxonomy" id="1118202"/>
    <lineage>
        <taxon>Bacteria</taxon>
        <taxon>Pseudomonadati</taxon>
        <taxon>Bacteroidota</taxon>
        <taxon>Flavobacteriia</taxon>
        <taxon>Flavobacteriales</taxon>
        <taxon>Weeksellaceae</taxon>
        <taxon>Cruoricaptor</taxon>
    </lineage>
</organism>
<dbReference type="PANTHER" id="PTHR32305">
    <property type="match status" value="1"/>
</dbReference>
<dbReference type="Proteomes" id="UP000593605">
    <property type="component" value="Chromosome"/>
</dbReference>
<dbReference type="InterPro" id="IPR050708">
    <property type="entry name" value="T6SS_VgrG/RHS"/>
</dbReference>
<accession>A0A7M1T4W0</accession>